<feature type="domain" description="Peptidase A2" evidence="28">
    <location>
        <begin position="90"/>
        <end position="158"/>
    </location>
</feature>
<dbReference type="InterPro" id="IPR001995">
    <property type="entry name" value="Peptidase_A2_cat"/>
</dbReference>
<evidence type="ECO:0000259" key="33">
    <source>
        <dbReference type="PROSITE" id="PS51027"/>
    </source>
</evidence>
<dbReference type="InterPro" id="IPR036397">
    <property type="entry name" value="RNaseH_sf"/>
</dbReference>
<evidence type="ECO:0000256" key="8">
    <source>
        <dbReference type="ARBA" id="ARBA00022750"/>
    </source>
</evidence>
<keyword evidence="17" id="KW-0238">DNA-binding</keyword>
<dbReference type="InterPro" id="IPR017856">
    <property type="entry name" value="Integrase-like_N"/>
</dbReference>
<feature type="domain" description="Integrase catalytic" evidence="32">
    <location>
        <begin position="775"/>
        <end position="933"/>
    </location>
</feature>
<dbReference type="PROSITE" id="PS51027">
    <property type="entry name" value="INTEGRASE_DBD"/>
    <property type="match status" value="1"/>
</dbReference>
<evidence type="ECO:0000256" key="18">
    <source>
        <dbReference type="ARBA" id="ARBA00023172"/>
    </source>
</evidence>
<evidence type="ECO:0000256" key="1">
    <source>
        <dbReference type="ARBA" id="ARBA00000379"/>
    </source>
</evidence>
<evidence type="ECO:0000256" key="16">
    <source>
        <dbReference type="ARBA" id="ARBA00022995"/>
    </source>
</evidence>
<feature type="domain" description="Integrase-type" evidence="29">
    <location>
        <begin position="732"/>
        <end position="773"/>
    </location>
</feature>
<evidence type="ECO:0000259" key="29">
    <source>
        <dbReference type="PROSITE" id="PS50876"/>
    </source>
</evidence>
<keyword evidence="20" id="KW-1262">Eukaryotic host gene expression shutoff by virus</keyword>
<dbReference type="PROSITE" id="PS50994">
    <property type="entry name" value="INTEGRASE"/>
    <property type="match status" value="1"/>
</dbReference>
<evidence type="ECO:0000256" key="24">
    <source>
        <dbReference type="PROSITE-ProRule" id="PRU00450"/>
    </source>
</evidence>
<dbReference type="PROSITE" id="PS00141">
    <property type="entry name" value="ASP_PROTEASE"/>
    <property type="match status" value="1"/>
</dbReference>
<evidence type="ECO:0000256" key="19">
    <source>
        <dbReference type="ARBA" id="ARBA00023195"/>
    </source>
</evidence>
<evidence type="ECO:0000256" key="11">
    <source>
        <dbReference type="ARBA" id="ARBA00022801"/>
    </source>
</evidence>
<keyword evidence="10 24" id="KW-0863">Zinc-finger</keyword>
<keyword evidence="2" id="KW-0945">Host-virus interaction</keyword>
<dbReference type="GO" id="GO:0006310">
    <property type="term" value="P:DNA recombination"/>
    <property type="evidence" value="ECO:0007669"/>
    <property type="project" value="UniProtKB-KW"/>
</dbReference>
<evidence type="ECO:0000256" key="23">
    <source>
        <dbReference type="ARBA" id="ARBA00023415"/>
    </source>
</evidence>
<dbReference type="Gene3D" id="2.30.30.10">
    <property type="entry name" value="Integrase, C-terminal domain superfamily, retroviral"/>
    <property type="match status" value="1"/>
</dbReference>
<keyword evidence="6" id="KW-0540">Nuclease</keyword>
<accession>B3CKG8</accession>
<evidence type="ECO:0000256" key="4">
    <source>
        <dbReference type="ARBA" id="ARBA00022679"/>
    </source>
</evidence>
<dbReference type="GO" id="GO:0004190">
    <property type="term" value="F:aspartic-type endopeptidase activity"/>
    <property type="evidence" value="ECO:0007669"/>
    <property type="project" value="UniProtKB-KW"/>
</dbReference>
<dbReference type="GO" id="GO:0006508">
    <property type="term" value="P:proteolysis"/>
    <property type="evidence" value="ECO:0007669"/>
    <property type="project" value="UniProtKB-KW"/>
</dbReference>
<dbReference type="InterPro" id="IPR002156">
    <property type="entry name" value="RNaseH_domain"/>
</dbReference>
<dbReference type="SUPFAM" id="SSF50630">
    <property type="entry name" value="Acid proteases"/>
    <property type="match status" value="1"/>
</dbReference>
<dbReference type="GO" id="GO:0003677">
    <property type="term" value="F:DNA binding"/>
    <property type="evidence" value="ECO:0007669"/>
    <property type="project" value="UniProtKB-KW"/>
</dbReference>
<evidence type="ECO:0000256" key="26">
    <source>
        <dbReference type="RuleBase" id="RU004064"/>
    </source>
</evidence>
<keyword evidence="21" id="KW-0511">Multifunctional enzyme</keyword>
<dbReference type="Pfam" id="PF00078">
    <property type="entry name" value="RVT_1"/>
    <property type="match status" value="1"/>
</dbReference>
<comment type="similarity">
    <text evidence="26">Belongs to the retroviral Pol polyprotein family.</text>
</comment>
<dbReference type="InterPro" id="IPR000477">
    <property type="entry name" value="RT_dom"/>
</dbReference>
<sequence>FFREWPRAEALQQLSSSKNECRGEYLWASGANSTSGSYHARTRAISSERSSDEEGERERNAEGGESRISLPQISLRTRPMIQCIIGRESVSALLDTGADDTVVDVQLEGNWQPRIIGGIGGTMQVKLYKDVRIKILGKEVRANLMTGKTPINIIGRNVLEKLGMHLAFAQLSDKIPITKVSLKPGCQGPRIKQWPLSKEKIEGLQKICDRLEAEGKISRAEANNPYNTPIFAIRKKDKNEWRKLIDFRGLNAVTQDFFEVQLGIPHPGGLHKKRNITVLDIGDAYFFIPLDPEYRQYTAFTVPSINNEKPGTRYVYNVLPQGWKGSPCIFQATVASLLEIFRKKHPKVQIVQYMDDLYVGSDYEKKEHLQMIQELRDLLLTWNLETPEKKLQLEPPCKWMGYILHPDKWEIQEIKLPEEIRTVNDVQKLIGKLNWAAQIYEGIKTKELCKLIRGNKPLTAEVEWTMEAEAELEINRAILKESQQGSYYGGGDLIAEVIKTGTGQWAYTIKEAGETKPLKVGKFTRIRHTHTNELRTLAHCIQKIGTEAIVIWGKLPKFRIPVEKDIWDMWWSEYWQATWIPEVEHVSTPFLKREWYTLVSEPIEGVEEMYIDGSANKESKEGKAGYWTKTRNKIQKITNTTNQQTELIALRMALEDSSDKVNIITDSQYVLGIIKDHPTQSESPLMQEIIDLLKGKEEIYITWVPAHKGIGGNTEIDALVSAGIRSRVMFLENITPAIESHTKYHQGWGALEEEFHLPTILAKRIVEECATCQGKGGHPIHGMVDYEIGTWQMDCTHLEGKIILNAVHVASGYLEAKIIPTEDAYQTALFTIQLAGRWPVKKIHTDNGTNFKSQKMEAICWWLGIEQEFGIPYNPQSQGVIESKNRVLKQIIQRIREDAEKLETALAMAIYIHNFKEKGGLGGSPAERIVNMIQSDIETNQTQQQKFKFKNFQVYYRTGASQQWQGPGKLVWKGEGALVVQTPEGDLLTVPRRKAKIIKTWDGKGMDSSTTN</sequence>
<dbReference type="GO" id="GO:0015074">
    <property type="term" value="P:DNA integration"/>
    <property type="evidence" value="ECO:0007669"/>
    <property type="project" value="UniProtKB-KW"/>
</dbReference>
<evidence type="ECO:0000259" key="30">
    <source>
        <dbReference type="PROSITE" id="PS50878"/>
    </source>
</evidence>
<keyword evidence="22" id="KW-1160">Virus entry into host cell</keyword>
<dbReference type="PANTHER" id="PTHR41694:SF3">
    <property type="entry name" value="RNA-DIRECTED DNA POLYMERASE-RELATED"/>
    <property type="match status" value="1"/>
</dbReference>
<keyword evidence="14" id="KW-0229">DNA integration</keyword>
<comment type="catalytic activity">
    <reaction evidence="23">
        <text>Endohydrolysis of RNA in RNA/DNA hybrids. Three different cleavage modes: 1. sequence-specific internal cleavage of RNA. Human immunodeficiency virus type 1 and Moloney murine leukemia virus enzymes prefer to cleave the RNA strand one nucleotide away from the RNA-DNA junction. 2. RNA 5'-end directed cleavage 13-19 nucleotides from the RNA end. 3. DNA 3'-end directed cleavage 15-20 nucleotides away from the primer terminus.</text>
        <dbReference type="EC" id="3.1.26.13"/>
    </reaction>
</comment>
<feature type="region of interest" description="Disordered" evidence="27">
    <location>
        <begin position="31"/>
        <end position="68"/>
    </location>
</feature>
<dbReference type="InterPro" id="IPR003308">
    <property type="entry name" value="Integrase_Zn-bd_dom_N"/>
</dbReference>
<dbReference type="InterPro" id="IPR018061">
    <property type="entry name" value="Retropepsins"/>
</dbReference>
<evidence type="ECO:0000259" key="28">
    <source>
        <dbReference type="PROSITE" id="PS50175"/>
    </source>
</evidence>
<feature type="non-terminal residue" evidence="34">
    <location>
        <position position="1"/>
    </location>
</feature>
<dbReference type="InterPro" id="IPR012337">
    <property type="entry name" value="RNaseH-like_sf"/>
</dbReference>
<evidence type="ECO:0000256" key="20">
    <source>
        <dbReference type="ARBA" id="ARBA00023247"/>
    </source>
</evidence>
<evidence type="ECO:0000256" key="2">
    <source>
        <dbReference type="ARBA" id="ARBA00022581"/>
    </source>
</evidence>
<evidence type="ECO:0000256" key="14">
    <source>
        <dbReference type="ARBA" id="ARBA00022908"/>
    </source>
</evidence>
<dbReference type="Gene3D" id="3.10.10.10">
    <property type="entry name" value="HIV Type 1 Reverse Transcriptase, subunit A, domain 1"/>
    <property type="match status" value="1"/>
</dbReference>
<dbReference type="Pfam" id="PF00075">
    <property type="entry name" value="RNase_H"/>
    <property type="match status" value="1"/>
</dbReference>
<dbReference type="GO" id="GO:0004533">
    <property type="term" value="F:exoribonuclease H activity"/>
    <property type="evidence" value="ECO:0007669"/>
    <property type="project" value="UniProtKB-EC"/>
</dbReference>
<dbReference type="PROSITE" id="PS50879">
    <property type="entry name" value="RNASE_H_1"/>
    <property type="match status" value="1"/>
</dbReference>
<keyword evidence="18" id="KW-0233">DNA recombination</keyword>
<feature type="domain" description="Reverse transcriptase" evidence="30">
    <location>
        <begin position="214"/>
        <end position="404"/>
    </location>
</feature>
<dbReference type="GO" id="GO:0035613">
    <property type="term" value="F:RNA stem-loop binding"/>
    <property type="evidence" value="ECO:0007669"/>
    <property type="project" value="TreeGrafter"/>
</dbReference>
<dbReference type="InterPro" id="IPR001037">
    <property type="entry name" value="Integrase_C_retrovir"/>
</dbReference>
<dbReference type="GO" id="GO:0075713">
    <property type="term" value="P:establishment of integrated proviral latency"/>
    <property type="evidence" value="ECO:0007669"/>
    <property type="project" value="UniProtKB-KW"/>
</dbReference>
<feature type="domain" description="RNase H type-1" evidence="31">
    <location>
        <begin position="603"/>
        <end position="725"/>
    </location>
</feature>
<evidence type="ECO:0000259" key="31">
    <source>
        <dbReference type="PROSITE" id="PS50879"/>
    </source>
</evidence>
<evidence type="ECO:0000256" key="9">
    <source>
        <dbReference type="ARBA" id="ARBA00022759"/>
    </source>
</evidence>
<dbReference type="Gene3D" id="3.30.420.10">
    <property type="entry name" value="Ribonuclease H-like superfamily/Ribonuclease H"/>
    <property type="match status" value="2"/>
</dbReference>
<gene>
    <name evidence="34" type="primary">pol</name>
</gene>
<dbReference type="GO" id="GO:0004523">
    <property type="term" value="F:RNA-DNA hybrid ribonuclease activity"/>
    <property type="evidence" value="ECO:0007669"/>
    <property type="project" value="InterPro"/>
</dbReference>
<evidence type="ECO:0000256" key="5">
    <source>
        <dbReference type="ARBA" id="ARBA00022695"/>
    </source>
</evidence>
<dbReference type="InterPro" id="IPR010661">
    <property type="entry name" value="RVT_thumb"/>
</dbReference>
<dbReference type="InterPro" id="IPR001969">
    <property type="entry name" value="Aspartic_peptidase_AS"/>
</dbReference>
<evidence type="ECO:0000256" key="17">
    <source>
        <dbReference type="ARBA" id="ARBA00023125"/>
    </source>
</evidence>
<dbReference type="InterPro" id="IPR021109">
    <property type="entry name" value="Peptidase_aspartic_dom_sf"/>
</dbReference>
<evidence type="ECO:0000256" key="3">
    <source>
        <dbReference type="ARBA" id="ARBA00022670"/>
    </source>
</evidence>
<name>B3CKG8_SIV</name>
<dbReference type="Gene3D" id="3.30.70.270">
    <property type="match status" value="3"/>
</dbReference>
<dbReference type="InterPro" id="IPR010659">
    <property type="entry name" value="RVT_connect"/>
</dbReference>
<evidence type="ECO:0000256" key="27">
    <source>
        <dbReference type="SAM" id="MobiDB-lite"/>
    </source>
</evidence>
<keyword evidence="13" id="KW-0862">Zinc</keyword>
<dbReference type="Pfam" id="PF02022">
    <property type="entry name" value="Integrase_Zn"/>
    <property type="match status" value="1"/>
</dbReference>
<dbReference type="SUPFAM" id="SSF50122">
    <property type="entry name" value="DNA-binding domain of retroviral integrase"/>
    <property type="match status" value="1"/>
</dbReference>
<keyword evidence="15" id="KW-0695">RNA-directed DNA polymerase</keyword>
<evidence type="ECO:0000259" key="32">
    <source>
        <dbReference type="PROSITE" id="PS50994"/>
    </source>
</evidence>
<dbReference type="SUPFAM" id="SSF46919">
    <property type="entry name" value="N-terminal Zn binding domain of HIV integrase"/>
    <property type="match status" value="1"/>
</dbReference>
<dbReference type="Pfam" id="PF00552">
    <property type="entry name" value="IN_DBD_C"/>
    <property type="match status" value="1"/>
</dbReference>
<feature type="DNA-binding region" description="Integrase-type" evidence="25">
    <location>
        <begin position="952"/>
        <end position="1000"/>
    </location>
</feature>
<protein>
    <submittedName>
        <fullName evidence="34">Pol protein</fullName>
    </submittedName>
</protein>
<proteinExistence type="inferred from homology"/>
<dbReference type="GO" id="GO:0003964">
    <property type="term" value="F:RNA-directed DNA polymerase activity"/>
    <property type="evidence" value="ECO:0007669"/>
    <property type="project" value="UniProtKB-KW"/>
</dbReference>
<evidence type="ECO:0000256" key="22">
    <source>
        <dbReference type="ARBA" id="ARBA00023296"/>
    </source>
</evidence>
<keyword evidence="5" id="KW-0548">Nucleotidyltransferase</keyword>
<organism evidence="34 35">
    <name type="scientific">SIV-wrc Pbt-05GM-X02</name>
    <dbReference type="NCBI Taxonomy" id="498715"/>
    <lineage>
        <taxon>Viruses</taxon>
        <taxon>Riboviria</taxon>
        <taxon>Pararnavirae</taxon>
        <taxon>Artverviricota</taxon>
        <taxon>Revtraviricetes</taxon>
        <taxon>Ortervirales</taxon>
        <taxon>Retroviridae</taxon>
        <taxon>Orthoretrovirinae</taxon>
        <taxon>Lentivirus</taxon>
        <taxon>Lentivirus simimdef</taxon>
        <taxon>Simian immunodeficiency virus</taxon>
    </lineage>
</organism>
<dbReference type="Proteomes" id="UP000257744">
    <property type="component" value="Segment"/>
</dbReference>
<evidence type="ECO:0000256" key="12">
    <source>
        <dbReference type="ARBA" id="ARBA00022809"/>
    </source>
</evidence>
<evidence type="ECO:0000313" key="34">
    <source>
        <dbReference type="EMBL" id="CAP72504.1"/>
    </source>
</evidence>
<dbReference type="Gene3D" id="1.10.10.200">
    <property type="match status" value="1"/>
</dbReference>
<evidence type="ECO:0000256" key="7">
    <source>
        <dbReference type="ARBA" id="ARBA00022723"/>
    </source>
</evidence>
<dbReference type="PROSITE" id="PS50878">
    <property type="entry name" value="RT_POL"/>
    <property type="match status" value="1"/>
</dbReference>
<keyword evidence="19" id="KW-1179">Viral genome integration</keyword>
<evidence type="ECO:0000256" key="6">
    <source>
        <dbReference type="ARBA" id="ARBA00022722"/>
    </source>
</evidence>
<dbReference type="EMBL" id="AM937062">
    <property type="protein sequence ID" value="CAP72504.1"/>
    <property type="molecule type" value="Genomic_DNA"/>
</dbReference>
<comment type="catalytic activity">
    <reaction evidence="1">
        <text>3'-end directed exonucleolytic cleavage of viral RNA-DNA hybrid.</text>
        <dbReference type="EC" id="3.1.13.2"/>
    </reaction>
</comment>
<keyword evidence="8 26" id="KW-0064">Aspartyl protease</keyword>
<dbReference type="SUPFAM" id="SSF56672">
    <property type="entry name" value="DNA/RNA polymerases"/>
    <property type="match status" value="1"/>
</dbReference>
<dbReference type="Pfam" id="PF00077">
    <property type="entry name" value="RVP"/>
    <property type="match status" value="1"/>
</dbReference>
<keyword evidence="9" id="KW-0255">Endonuclease</keyword>
<dbReference type="PROSITE" id="PS50876">
    <property type="entry name" value="ZF_INTEGRASE"/>
    <property type="match status" value="1"/>
</dbReference>
<keyword evidence="16" id="KW-1190">Host gene expression shutoff by virus</keyword>
<dbReference type="InterPro" id="IPR043502">
    <property type="entry name" value="DNA/RNA_pol_sf"/>
</dbReference>
<evidence type="ECO:0000256" key="15">
    <source>
        <dbReference type="ARBA" id="ARBA00022918"/>
    </source>
</evidence>
<dbReference type="GO" id="GO:0008270">
    <property type="term" value="F:zinc ion binding"/>
    <property type="evidence" value="ECO:0007669"/>
    <property type="project" value="UniProtKB-KW"/>
</dbReference>
<evidence type="ECO:0000256" key="13">
    <source>
        <dbReference type="ARBA" id="ARBA00022833"/>
    </source>
</evidence>
<dbReference type="PANTHER" id="PTHR41694">
    <property type="entry name" value="ENDOGENOUS RETROVIRUS GROUP K MEMBER POL PROTEIN"/>
    <property type="match status" value="1"/>
</dbReference>
<dbReference type="InterPro" id="IPR001584">
    <property type="entry name" value="Integrase_cat-core"/>
</dbReference>
<evidence type="ECO:0000256" key="10">
    <source>
        <dbReference type="ARBA" id="ARBA00022771"/>
    </source>
</evidence>
<dbReference type="GO" id="GO:0046718">
    <property type="term" value="P:symbiont entry into host cell"/>
    <property type="evidence" value="ECO:0007669"/>
    <property type="project" value="UniProtKB-KW"/>
</dbReference>
<keyword evidence="12" id="KW-1193">Eukaryotic host translation shutoff by virus</keyword>
<reference evidence="34 35" key="1">
    <citation type="journal article" date="2008" name="Virology">
        <title>Full molecular characterization of a simian immunodeficiency virus, SIVwrcpbt from Temminck's red colobus (Piliocolobus badius temminckii) from Abuko Nature Reserve, The Gambia.</title>
        <authorList>
            <person name="Locatelli S."/>
            <person name="Lafay B."/>
            <person name="Liegeois F."/>
            <person name="Ting N."/>
            <person name="Delaporte E."/>
            <person name="Peeters M."/>
        </authorList>
    </citation>
    <scope>NUCLEOTIDE SEQUENCE [LARGE SCALE GENOMIC DNA]</scope>
    <source>
        <strain evidence="35">wrcPbt-05GM-X02</strain>
    </source>
</reference>
<evidence type="ECO:0000256" key="25">
    <source>
        <dbReference type="PROSITE-ProRule" id="PRU00506"/>
    </source>
</evidence>
<keyword evidence="7" id="KW-0479">Metal-binding</keyword>
<feature type="compositionally biased region" description="Basic and acidic residues" evidence="27">
    <location>
        <begin position="49"/>
        <end position="65"/>
    </location>
</feature>
<dbReference type="Pfam" id="PF00665">
    <property type="entry name" value="rve"/>
    <property type="match status" value="1"/>
</dbReference>
<keyword evidence="11 26" id="KW-0378">Hydrolase</keyword>
<evidence type="ECO:0000313" key="35">
    <source>
        <dbReference type="Proteomes" id="UP000257744"/>
    </source>
</evidence>
<keyword evidence="4" id="KW-0808">Transferase</keyword>
<dbReference type="InterPro" id="IPR036862">
    <property type="entry name" value="Integrase_C_dom_sf_retrovir"/>
</dbReference>
<dbReference type="Pfam" id="PF06815">
    <property type="entry name" value="RVT_connect"/>
    <property type="match status" value="1"/>
</dbReference>
<keyword evidence="3 26" id="KW-0645">Protease</keyword>
<evidence type="ECO:0000256" key="21">
    <source>
        <dbReference type="ARBA" id="ARBA00023268"/>
    </source>
</evidence>
<feature type="domain" description="Integrase-type" evidence="33">
    <location>
        <begin position="952"/>
        <end position="1000"/>
    </location>
</feature>
<dbReference type="Gene3D" id="2.40.70.10">
    <property type="entry name" value="Acid Proteases"/>
    <property type="match status" value="1"/>
</dbReference>
<dbReference type="PROSITE" id="PS50175">
    <property type="entry name" value="ASP_PROT_RETROV"/>
    <property type="match status" value="1"/>
</dbReference>
<dbReference type="Pfam" id="PF06817">
    <property type="entry name" value="RVT_thumb"/>
    <property type="match status" value="1"/>
</dbReference>
<dbReference type="GO" id="GO:0039657">
    <property type="term" value="P:symbiont-mediated suppression of host gene expression"/>
    <property type="evidence" value="ECO:0007669"/>
    <property type="project" value="UniProtKB-KW"/>
</dbReference>
<dbReference type="InterPro" id="IPR043128">
    <property type="entry name" value="Rev_trsase/Diguanyl_cyclase"/>
</dbReference>
<dbReference type="SUPFAM" id="SSF53098">
    <property type="entry name" value="Ribonuclease H-like"/>
    <property type="match status" value="2"/>
</dbReference>
<dbReference type="GO" id="GO:0044826">
    <property type="term" value="P:viral genome integration into host DNA"/>
    <property type="evidence" value="ECO:0007669"/>
    <property type="project" value="UniProtKB-KW"/>
</dbReference>